<dbReference type="OrthoDB" id="5290752at2"/>
<dbReference type="InterPro" id="IPR011047">
    <property type="entry name" value="Quinoprotein_ADH-like_sf"/>
</dbReference>
<sequence>MTAKTSHHNGHQTGRILTATAMALVLGAGLSGCSTIQNLNPLKKEEPKEVATQGERMSIVAFEQKVQPSERLAGKDFYLPSPQPVADWPFASGPTTTVEHAAAAEQFKIAWSKSVGAGSSRTTQVVASPVSDGKLIYAMDGEARIRAFDVNSGNEVWTRNLNPDIRRDKDAFGGGLAVSGGKLYVTSGFRLAAALDAASGEVLWTKTFDSPLRAAPAVNGNVVVFSDVDNQMIALNKETGEPAWTYQALVEPARILRTTAPAIYENLFIAPFSSGELVGIDANSGQQVWNQTLAQSTRTNALSEIRDISGRPLVANNLVYAASHSGVFSALDAKSGQRRWSVSADSTNAPWVAGDAVYLSTLQSELMAANAASGQVYWLVDLNQGRAKTKKSFFGMGGEKKVKNLPVWTGPILASNRLIMVNSEGEMVAFDPKTGARKETLKLGDAAYLAPIVVGDKLFVLTDKAKLIAVQ</sequence>
<dbReference type="Gene3D" id="2.130.10.10">
    <property type="entry name" value="YVTN repeat-like/Quinoprotein amine dehydrogenase"/>
    <property type="match status" value="1"/>
</dbReference>
<dbReference type="InterPro" id="IPR015943">
    <property type="entry name" value="WD40/YVTN_repeat-like_dom_sf"/>
</dbReference>
<reference evidence="3" key="1">
    <citation type="journal article" date="2017" name="Biotechnol. Biofuels">
        <title>Evaluation of environmental bacterial communities as a factor affecting the growth of duckweed Lemna minor.</title>
        <authorList>
            <person name="Ishizawa H."/>
            <person name="Kuroda M."/>
            <person name="Morikawa M."/>
            <person name="Ike M."/>
        </authorList>
    </citation>
    <scope>NUCLEOTIDE SEQUENCE [LARGE SCALE GENOMIC DNA]</scope>
    <source>
        <strain evidence="3">M6</strain>
    </source>
</reference>
<evidence type="ECO:0000313" key="2">
    <source>
        <dbReference type="EMBL" id="BBF82044.1"/>
    </source>
</evidence>
<proteinExistence type="predicted"/>
<dbReference type="AlphaFoldDB" id="A0A3G9GA22"/>
<feature type="domain" description="Pyrrolo-quinoline quinone repeat" evidence="1">
    <location>
        <begin position="142"/>
        <end position="378"/>
    </location>
</feature>
<dbReference type="InterPro" id="IPR002372">
    <property type="entry name" value="PQQ_rpt_dom"/>
</dbReference>
<dbReference type="SUPFAM" id="SSF50998">
    <property type="entry name" value="Quinoprotein alcohol dehydrogenase-like"/>
    <property type="match status" value="2"/>
</dbReference>
<evidence type="ECO:0000313" key="3">
    <source>
        <dbReference type="Proteomes" id="UP000278756"/>
    </source>
</evidence>
<reference evidence="3" key="2">
    <citation type="journal article" date="2017" name="Plant Physiol. Biochem.">
        <title>Differential oxidative and antioxidative response of duckweed Lemna minor toward plant growth promoting/inhibiting bacteria.</title>
        <authorList>
            <person name="Ishizawa H."/>
            <person name="Kuroda M."/>
            <person name="Morikawa M."/>
            <person name="Ike M."/>
        </authorList>
    </citation>
    <scope>NUCLEOTIDE SEQUENCE [LARGE SCALE GENOMIC DNA]</scope>
    <source>
        <strain evidence="3">M6</strain>
    </source>
</reference>
<dbReference type="Proteomes" id="UP000278756">
    <property type="component" value="Chromosome 2"/>
</dbReference>
<name>A0A3G9GA22_9CAUL</name>
<dbReference type="PANTHER" id="PTHR34512">
    <property type="entry name" value="CELL SURFACE PROTEIN"/>
    <property type="match status" value="1"/>
</dbReference>
<protein>
    <submittedName>
        <fullName evidence="2">Outer membrane protein YfgL</fullName>
    </submittedName>
</protein>
<dbReference type="EMBL" id="AP018828">
    <property type="protein sequence ID" value="BBF82044.1"/>
    <property type="molecule type" value="Genomic_DNA"/>
</dbReference>
<dbReference type="PROSITE" id="PS51257">
    <property type="entry name" value="PROKAR_LIPOPROTEIN"/>
    <property type="match status" value="1"/>
</dbReference>
<gene>
    <name evidence="2" type="ORF">EM6_2664</name>
</gene>
<dbReference type="Pfam" id="PF13360">
    <property type="entry name" value="PQQ_2"/>
    <property type="match status" value="1"/>
</dbReference>
<dbReference type="RefSeq" id="WP_126423667.1">
    <property type="nucleotide sequence ID" value="NZ_AP018828.1"/>
</dbReference>
<accession>A0A3G9GA22</accession>
<dbReference type="InterPro" id="IPR018391">
    <property type="entry name" value="PQQ_b-propeller_rpt"/>
</dbReference>
<dbReference type="PANTHER" id="PTHR34512:SF30">
    <property type="entry name" value="OUTER MEMBRANE PROTEIN ASSEMBLY FACTOR BAMB"/>
    <property type="match status" value="1"/>
</dbReference>
<organism evidence="2 3">
    <name type="scientific">Asticcacaulis excentricus</name>
    <dbReference type="NCBI Taxonomy" id="78587"/>
    <lineage>
        <taxon>Bacteria</taxon>
        <taxon>Pseudomonadati</taxon>
        <taxon>Pseudomonadota</taxon>
        <taxon>Alphaproteobacteria</taxon>
        <taxon>Caulobacterales</taxon>
        <taxon>Caulobacteraceae</taxon>
        <taxon>Asticcacaulis</taxon>
    </lineage>
</organism>
<dbReference type="SMART" id="SM00564">
    <property type="entry name" value="PQQ"/>
    <property type="match status" value="7"/>
</dbReference>
<evidence type="ECO:0000259" key="1">
    <source>
        <dbReference type="Pfam" id="PF13360"/>
    </source>
</evidence>